<keyword evidence="2 9" id="KW-0820">tRNA-binding</keyword>
<evidence type="ECO:0000313" key="14">
    <source>
        <dbReference type="EMBL" id="OOR98430.1"/>
    </source>
</evidence>
<feature type="binding site" evidence="9">
    <location>
        <begin position="216"/>
        <end position="218"/>
    </location>
    <ligand>
        <name>FMN</name>
        <dbReference type="ChEBI" id="CHEBI:58210"/>
    </ligand>
</feature>
<evidence type="ECO:0000256" key="1">
    <source>
        <dbReference type="ARBA" id="ARBA00001917"/>
    </source>
</evidence>
<feature type="site" description="Interacts with tRNA; defines subfamily-specific binding signature" evidence="9">
    <location>
        <position position="288"/>
    </location>
</feature>
<dbReference type="SUPFAM" id="SSF51395">
    <property type="entry name" value="FMN-linked oxidoreductases"/>
    <property type="match status" value="1"/>
</dbReference>
<evidence type="ECO:0000256" key="9">
    <source>
        <dbReference type="HAMAP-Rule" id="MF_02043"/>
    </source>
</evidence>
<keyword evidence="7 9" id="KW-0694">RNA-binding</keyword>
<comment type="similarity">
    <text evidence="10">Belongs to the dus family.</text>
</comment>
<dbReference type="InterPro" id="IPR013785">
    <property type="entry name" value="Aldolase_TIM"/>
</dbReference>
<feature type="binding site" evidence="9 12">
    <location>
        <begin position="240"/>
        <end position="241"/>
    </location>
    <ligand>
        <name>FMN</name>
        <dbReference type="ChEBI" id="CHEBI:58210"/>
    </ligand>
</feature>
<dbReference type="EC" id="1.3.1.-" evidence="9"/>
<evidence type="ECO:0000256" key="7">
    <source>
        <dbReference type="ARBA" id="ARBA00022884"/>
    </source>
</evidence>
<dbReference type="Gene3D" id="3.20.20.70">
    <property type="entry name" value="Aldolase class I"/>
    <property type="match status" value="1"/>
</dbReference>
<dbReference type="InterPro" id="IPR032886">
    <property type="entry name" value="DusC"/>
</dbReference>
<dbReference type="EMBL" id="MUYA01000012">
    <property type="protein sequence ID" value="OOR98430.1"/>
    <property type="molecule type" value="Genomic_DNA"/>
</dbReference>
<name>A0A1T0AQH7_9PAST</name>
<evidence type="ECO:0000256" key="2">
    <source>
        <dbReference type="ARBA" id="ARBA00022555"/>
    </source>
</evidence>
<keyword evidence="8 9" id="KW-0560">Oxidoreductase</keyword>
<dbReference type="PIRSF" id="PIRSF006621">
    <property type="entry name" value="Dus"/>
    <property type="match status" value="1"/>
</dbReference>
<feature type="binding site" evidence="9 12">
    <location>
        <position position="155"/>
    </location>
    <ligand>
        <name>FMN</name>
        <dbReference type="ChEBI" id="CHEBI:58210"/>
    </ligand>
</feature>
<dbReference type="InterPro" id="IPR035587">
    <property type="entry name" value="DUS-like_FMN-bd"/>
</dbReference>
<proteinExistence type="inferred from homology"/>
<feature type="site" description="Interacts with tRNA; defines subfamily-specific binding signature" evidence="9">
    <location>
        <position position="290"/>
    </location>
</feature>
<feature type="site" description="Interacts with tRNA; defines subfamily-specific binding signature" evidence="9">
    <location>
        <position position="51"/>
    </location>
</feature>
<feature type="binding site" evidence="12">
    <location>
        <position position="184"/>
    </location>
    <ligand>
        <name>FMN</name>
        <dbReference type="ChEBI" id="CHEBI:58210"/>
    </ligand>
</feature>
<dbReference type="InterPro" id="IPR018517">
    <property type="entry name" value="tRNA_hU_synthase_CS"/>
</dbReference>
<dbReference type="InterPro" id="IPR001269">
    <property type="entry name" value="DUS_fam"/>
</dbReference>
<dbReference type="GO" id="GO:0102262">
    <property type="term" value="F:tRNA-dihydrouridine16 synthase activity"/>
    <property type="evidence" value="ECO:0007669"/>
    <property type="project" value="RHEA"/>
</dbReference>
<dbReference type="PROSITE" id="PS01136">
    <property type="entry name" value="UPF0034"/>
    <property type="match status" value="1"/>
</dbReference>
<dbReference type="STRING" id="734.B0187_08265"/>
<dbReference type="AlphaFoldDB" id="A0A1T0AQH7"/>
<evidence type="ECO:0000256" key="8">
    <source>
        <dbReference type="ARBA" id="ARBA00023002"/>
    </source>
</evidence>
<evidence type="ECO:0000259" key="13">
    <source>
        <dbReference type="Pfam" id="PF01207"/>
    </source>
</evidence>
<dbReference type="PANTHER" id="PTHR11082">
    <property type="entry name" value="TRNA-DIHYDROURIDINE SYNTHASE"/>
    <property type="match status" value="1"/>
</dbReference>
<feature type="active site" description="Proton donor" evidence="9 11">
    <location>
        <position position="114"/>
    </location>
</feature>
<keyword evidence="4 9" id="KW-0288">FMN</keyword>
<gene>
    <name evidence="9" type="primary">dusC</name>
    <name evidence="14" type="ORF">B0187_08265</name>
</gene>
<evidence type="ECO:0000256" key="6">
    <source>
        <dbReference type="ARBA" id="ARBA00022857"/>
    </source>
</evidence>
<keyword evidence="6 9" id="KW-0521">NADP</keyword>
<feature type="domain" description="DUS-like FMN-binding" evidence="13">
    <location>
        <begin position="20"/>
        <end position="296"/>
    </location>
</feature>
<evidence type="ECO:0000256" key="4">
    <source>
        <dbReference type="ARBA" id="ARBA00022643"/>
    </source>
</evidence>
<dbReference type="InterPro" id="IPR042270">
    <property type="entry name" value="DusC_C"/>
</dbReference>
<dbReference type="NCBIfam" id="NF007838">
    <property type="entry name" value="PRK10550.1"/>
    <property type="match status" value="1"/>
</dbReference>
<dbReference type="RefSeq" id="WP_078237391.1">
    <property type="nucleotide sequence ID" value="NZ_MUYA01000012.1"/>
</dbReference>
<feature type="site" description="Interacts with tRNA; defines subfamily-specific binding signature" evidence="9">
    <location>
        <position position="311"/>
    </location>
</feature>
<dbReference type="GO" id="GO:0000049">
    <property type="term" value="F:tRNA binding"/>
    <property type="evidence" value="ECO:0007669"/>
    <property type="project" value="UniProtKB-UniRule"/>
</dbReference>
<comment type="cofactor">
    <cofactor evidence="1 9 10 12">
        <name>FMN</name>
        <dbReference type="ChEBI" id="CHEBI:58210"/>
    </cofactor>
</comment>
<evidence type="ECO:0000256" key="5">
    <source>
        <dbReference type="ARBA" id="ARBA00022694"/>
    </source>
</evidence>
<feature type="binding site" evidence="9 12">
    <location>
        <position position="84"/>
    </location>
    <ligand>
        <name>FMN</name>
        <dbReference type="ChEBI" id="CHEBI:58210"/>
    </ligand>
</feature>
<comment type="catalytic activity">
    <reaction evidence="9">
        <text>5,6-dihydrouridine(16) in tRNA + NAD(+) = uridine(16) in tRNA + NADH + H(+)</text>
        <dbReference type="Rhea" id="RHEA:53380"/>
        <dbReference type="Rhea" id="RHEA-COMP:13543"/>
        <dbReference type="Rhea" id="RHEA-COMP:13544"/>
        <dbReference type="ChEBI" id="CHEBI:15378"/>
        <dbReference type="ChEBI" id="CHEBI:57540"/>
        <dbReference type="ChEBI" id="CHEBI:57945"/>
        <dbReference type="ChEBI" id="CHEBI:65315"/>
        <dbReference type="ChEBI" id="CHEBI:74443"/>
    </reaction>
</comment>
<feature type="site" description="Interacts with tRNA" evidence="9">
    <location>
        <position position="111"/>
    </location>
</feature>
<accession>A0A1T0AQH7</accession>
<dbReference type="GO" id="GO:0010181">
    <property type="term" value="F:FMN binding"/>
    <property type="evidence" value="ECO:0007669"/>
    <property type="project" value="UniProtKB-UniRule"/>
</dbReference>
<feature type="site" description="Interacts with tRNA" evidence="9">
    <location>
        <position position="295"/>
    </location>
</feature>
<dbReference type="Pfam" id="PF01207">
    <property type="entry name" value="Dus"/>
    <property type="match status" value="1"/>
</dbReference>
<keyword evidence="12" id="KW-0547">Nucleotide-binding</keyword>
<feature type="site" description="Interacts with tRNA" evidence="9">
    <location>
        <position position="192"/>
    </location>
</feature>
<dbReference type="CDD" id="cd02801">
    <property type="entry name" value="DUS_like_FMN"/>
    <property type="match status" value="1"/>
</dbReference>
<protein>
    <recommendedName>
        <fullName evidence="9">tRNA-dihydrouridine(16) synthase</fullName>
        <ecNumber evidence="9">1.3.1.-</ecNumber>
    </recommendedName>
    <alternativeName>
        <fullName evidence="9">U16-specific dihydrouridine synthase</fullName>
        <shortName evidence="9">U16-specific Dus</shortName>
    </alternativeName>
    <alternativeName>
        <fullName evidence="9">tRNA-dihydrouridine synthase C</fullName>
    </alternativeName>
</protein>
<comment type="function">
    <text evidence="9">Catalyzes the synthesis of 5,6-dihydrouridine (D), a modified base found in the D-loop of most tRNAs, via the reduction of the C5-C6 double bond in target uridines. Specifically modifies U16 in tRNAs.</text>
</comment>
<comment type="catalytic activity">
    <reaction evidence="9">
        <text>5,6-dihydrouridine(16) in tRNA + NADP(+) = uridine(16) in tRNA + NADPH + H(+)</text>
        <dbReference type="Rhea" id="RHEA:53376"/>
        <dbReference type="Rhea" id="RHEA-COMP:13543"/>
        <dbReference type="Rhea" id="RHEA-COMP:13544"/>
        <dbReference type="ChEBI" id="CHEBI:15378"/>
        <dbReference type="ChEBI" id="CHEBI:57783"/>
        <dbReference type="ChEBI" id="CHEBI:58349"/>
        <dbReference type="ChEBI" id="CHEBI:65315"/>
        <dbReference type="ChEBI" id="CHEBI:74443"/>
    </reaction>
</comment>
<evidence type="ECO:0000313" key="15">
    <source>
        <dbReference type="Proteomes" id="UP000190867"/>
    </source>
</evidence>
<dbReference type="OrthoDB" id="9764501at2"/>
<keyword evidence="15" id="KW-1185">Reference proteome</keyword>
<dbReference type="Proteomes" id="UP000190867">
    <property type="component" value="Unassembled WGS sequence"/>
</dbReference>
<evidence type="ECO:0000256" key="10">
    <source>
        <dbReference type="PIRNR" id="PIRNR006621"/>
    </source>
</evidence>
<reference evidence="14 15" key="1">
    <citation type="submission" date="2017-02" db="EMBL/GenBank/DDBJ databases">
        <title>Draft genome sequence of Haemophilus paracuniculus CCUG 43573 type strain.</title>
        <authorList>
            <person name="Engstrom-Jakobsson H."/>
            <person name="Salva-Serra F."/>
            <person name="Thorell K."/>
            <person name="Gonzales-Siles L."/>
            <person name="Karlsson R."/>
            <person name="Boulund F."/>
            <person name="Engstrand L."/>
            <person name="Kristiansson E."/>
            <person name="Moore E."/>
        </authorList>
    </citation>
    <scope>NUCLEOTIDE SEQUENCE [LARGE SCALE GENOMIC DNA]</scope>
    <source>
        <strain evidence="14 15">CCUG 43573</strain>
    </source>
</reference>
<organism evidence="14 15">
    <name type="scientific">Haemophilus paracuniculus</name>
    <dbReference type="NCBI Taxonomy" id="734"/>
    <lineage>
        <taxon>Bacteria</taxon>
        <taxon>Pseudomonadati</taxon>
        <taxon>Pseudomonadota</taxon>
        <taxon>Gammaproteobacteria</taxon>
        <taxon>Pasteurellales</taxon>
        <taxon>Pasteurellaceae</taxon>
        <taxon>Haemophilus</taxon>
    </lineage>
</organism>
<keyword evidence="3 9" id="KW-0285">Flavoprotein</keyword>
<dbReference type="Gene3D" id="1.20.225.30">
    <property type="entry name" value="Dihydrouridine synthase, C-terminal recognition domain"/>
    <property type="match status" value="1"/>
</dbReference>
<dbReference type="GO" id="GO:0050660">
    <property type="term" value="F:flavin adenine dinucleotide binding"/>
    <property type="evidence" value="ECO:0007669"/>
    <property type="project" value="InterPro"/>
</dbReference>
<evidence type="ECO:0000256" key="12">
    <source>
        <dbReference type="PIRSR" id="PIRSR006621-2"/>
    </source>
</evidence>
<keyword evidence="5 9" id="KW-0819">tRNA processing</keyword>
<evidence type="ECO:0000256" key="3">
    <source>
        <dbReference type="ARBA" id="ARBA00022630"/>
    </source>
</evidence>
<evidence type="ECO:0000256" key="11">
    <source>
        <dbReference type="PIRSR" id="PIRSR006621-1"/>
    </source>
</evidence>
<dbReference type="HAMAP" id="MF_02043">
    <property type="entry name" value="DusC_subfam"/>
    <property type="match status" value="1"/>
</dbReference>
<dbReference type="PANTHER" id="PTHR11082:SF26">
    <property type="entry name" value="TRNA-DIHYDROURIDINE(16) SYNTHASE"/>
    <property type="match status" value="1"/>
</dbReference>
<comment type="similarity">
    <text evidence="9">Belongs to the Dus family. DusC subfamily.</text>
</comment>
<comment type="caution">
    <text evidence="14">The sequence shown here is derived from an EMBL/GenBank/DDBJ whole genome shotgun (WGS) entry which is preliminary data.</text>
</comment>
<sequence>MFASQNSSEKIVEHFVKRVILAPMQGVLDPFVRQLLTAVNDYDLCISEFVRVVDQKLPKKAFYRLCPELHNGGFTPSGTPVRVQILGQHPEWLAENAHLAVELGSHGVDLNCGCPSKTVNGSNGGASLLKDPDLIYRATLAMRQAVPKDQIVSVKVRLGWDSSSQCFEIADAVQQGGADEITIHGRTKVDGYRAERINWQAIGEIRQKLNIPVIANGEIWDFDSAKKCCEITACDSLMIGRGALNVPNLSRVVKFNAPKMAWAEVLQLLAQYVQMENEHDSGFYHVARIKQWLRYLDKEYPEAVALFDILKTEHGYEGLKKHIMQAVG</sequence>